<dbReference type="CDD" id="cd01277">
    <property type="entry name" value="HINT_subgroup"/>
    <property type="match status" value="1"/>
</dbReference>
<reference evidence="5" key="2">
    <citation type="submission" date="2021-04" db="EMBL/GenBank/DDBJ databases">
        <authorList>
            <person name="Gilroy R."/>
        </authorList>
    </citation>
    <scope>NUCLEOTIDE SEQUENCE</scope>
    <source>
        <strain evidence="5">ChiSxjej3B15-1167</strain>
    </source>
</reference>
<protein>
    <submittedName>
        <fullName evidence="5">HIT family protein</fullName>
    </submittedName>
</protein>
<comment type="caution">
    <text evidence="5">The sequence shown here is derived from an EMBL/GenBank/DDBJ whole genome shotgun (WGS) entry which is preliminary data.</text>
</comment>
<reference evidence="5" key="1">
    <citation type="journal article" date="2021" name="PeerJ">
        <title>Extensive microbial diversity within the chicken gut microbiome revealed by metagenomics and culture.</title>
        <authorList>
            <person name="Gilroy R."/>
            <person name="Ravi A."/>
            <person name="Getino M."/>
            <person name="Pursley I."/>
            <person name="Horton D.L."/>
            <person name="Alikhan N.F."/>
            <person name="Baker D."/>
            <person name="Gharbi K."/>
            <person name="Hall N."/>
            <person name="Watson M."/>
            <person name="Adriaenssens E.M."/>
            <person name="Foster-Nyarko E."/>
            <person name="Jarju S."/>
            <person name="Secka A."/>
            <person name="Antonio M."/>
            <person name="Oren A."/>
            <person name="Chaudhuri R.R."/>
            <person name="La Ragione R."/>
            <person name="Hildebrand F."/>
            <person name="Pallen M.J."/>
        </authorList>
    </citation>
    <scope>NUCLEOTIDE SEQUENCE</scope>
    <source>
        <strain evidence="5">ChiSxjej3B15-1167</strain>
    </source>
</reference>
<gene>
    <name evidence="5" type="ORF">H9849_08615</name>
</gene>
<dbReference type="Pfam" id="PF01230">
    <property type="entry name" value="HIT"/>
    <property type="match status" value="1"/>
</dbReference>
<dbReference type="PANTHER" id="PTHR46648">
    <property type="entry name" value="HIT FAMILY PROTEIN 1"/>
    <property type="match status" value="1"/>
</dbReference>
<feature type="short sequence motif" description="Histidine triad motif" evidence="2 3">
    <location>
        <begin position="98"/>
        <end position="102"/>
    </location>
</feature>
<proteinExistence type="predicted"/>
<dbReference type="Gene3D" id="3.30.428.10">
    <property type="entry name" value="HIT-like"/>
    <property type="match status" value="1"/>
</dbReference>
<organism evidence="5 6">
    <name type="scientific">Candidatus Anaerobutyricum stercoripullorum</name>
    <dbReference type="NCBI Taxonomy" id="2838456"/>
    <lineage>
        <taxon>Bacteria</taxon>
        <taxon>Bacillati</taxon>
        <taxon>Bacillota</taxon>
        <taxon>Clostridia</taxon>
        <taxon>Lachnospirales</taxon>
        <taxon>Lachnospiraceae</taxon>
        <taxon>Anaerobutyricum</taxon>
    </lineage>
</organism>
<dbReference type="GO" id="GO:0009117">
    <property type="term" value="P:nucleotide metabolic process"/>
    <property type="evidence" value="ECO:0007669"/>
    <property type="project" value="TreeGrafter"/>
</dbReference>
<accession>A0A9D1X5D4</accession>
<name>A0A9D1X5D4_9FIRM</name>
<dbReference type="PANTHER" id="PTHR46648:SF1">
    <property type="entry name" value="ADENOSINE 5'-MONOPHOSPHORAMIDASE HNT1"/>
    <property type="match status" value="1"/>
</dbReference>
<dbReference type="InterPro" id="IPR036265">
    <property type="entry name" value="HIT-like_sf"/>
</dbReference>
<dbReference type="Proteomes" id="UP000886805">
    <property type="component" value="Unassembled WGS sequence"/>
</dbReference>
<dbReference type="InterPro" id="IPR039384">
    <property type="entry name" value="HINT"/>
</dbReference>
<dbReference type="GO" id="GO:0003824">
    <property type="term" value="F:catalytic activity"/>
    <property type="evidence" value="ECO:0007669"/>
    <property type="project" value="InterPro"/>
</dbReference>
<dbReference type="InterPro" id="IPR019808">
    <property type="entry name" value="Histidine_triad_CS"/>
</dbReference>
<evidence type="ECO:0000256" key="3">
    <source>
        <dbReference type="PROSITE-ProRule" id="PRU00464"/>
    </source>
</evidence>
<evidence type="ECO:0000256" key="2">
    <source>
        <dbReference type="PIRSR" id="PIRSR601310-3"/>
    </source>
</evidence>
<feature type="domain" description="HIT" evidence="4">
    <location>
        <begin position="6"/>
        <end position="113"/>
    </location>
</feature>
<evidence type="ECO:0000256" key="1">
    <source>
        <dbReference type="PIRSR" id="PIRSR601310-1"/>
    </source>
</evidence>
<dbReference type="EMBL" id="DXEQ01000258">
    <property type="protein sequence ID" value="HIX73069.1"/>
    <property type="molecule type" value="Genomic_DNA"/>
</dbReference>
<dbReference type="SUPFAM" id="SSF54197">
    <property type="entry name" value="HIT-like"/>
    <property type="match status" value="1"/>
</dbReference>
<dbReference type="PRINTS" id="PR00332">
    <property type="entry name" value="HISTRIAD"/>
</dbReference>
<feature type="active site" description="Tele-AMP-histidine intermediate" evidence="1">
    <location>
        <position position="100"/>
    </location>
</feature>
<evidence type="ECO:0000313" key="5">
    <source>
        <dbReference type="EMBL" id="HIX73069.1"/>
    </source>
</evidence>
<sequence>MKDDCLFCNIAKGKIPSATIYEDSHFRVILDVNPATKGHCLIIPKEHFDNIYDLDAETAGKLFSLATCIARAVRDALGCDGLNIVQNNGEIAGQTVMHFHLHLIPRYENDGVHLAWTPHESEEAQLEEIRAAIRKEI</sequence>
<evidence type="ECO:0000259" key="4">
    <source>
        <dbReference type="PROSITE" id="PS51084"/>
    </source>
</evidence>
<dbReference type="InterPro" id="IPR001310">
    <property type="entry name" value="Histidine_triad_HIT"/>
</dbReference>
<dbReference type="AlphaFoldDB" id="A0A9D1X5D4"/>
<dbReference type="PROSITE" id="PS51084">
    <property type="entry name" value="HIT_2"/>
    <property type="match status" value="1"/>
</dbReference>
<evidence type="ECO:0000313" key="6">
    <source>
        <dbReference type="Proteomes" id="UP000886805"/>
    </source>
</evidence>
<dbReference type="InterPro" id="IPR011146">
    <property type="entry name" value="HIT-like"/>
</dbReference>
<dbReference type="PROSITE" id="PS00892">
    <property type="entry name" value="HIT_1"/>
    <property type="match status" value="1"/>
</dbReference>